<dbReference type="Gene3D" id="3.40.50.2000">
    <property type="entry name" value="Glycogen Phosphorylase B"/>
    <property type="match status" value="2"/>
</dbReference>
<dbReference type="InterPro" id="IPR050481">
    <property type="entry name" value="UDP-glycosyltransf_plant"/>
</dbReference>
<evidence type="ECO:0008006" key="5">
    <source>
        <dbReference type="Google" id="ProtNLM"/>
    </source>
</evidence>
<keyword evidence="2" id="KW-0472">Membrane</keyword>
<reference evidence="3" key="1">
    <citation type="journal article" date="2022" name="Cell">
        <title>Repeat-based holocentromeres influence genome architecture and karyotype evolution.</title>
        <authorList>
            <person name="Hofstatter P.G."/>
            <person name="Thangavel G."/>
            <person name="Lux T."/>
            <person name="Neumann P."/>
            <person name="Vondrak T."/>
            <person name="Novak P."/>
            <person name="Zhang M."/>
            <person name="Costa L."/>
            <person name="Castellani M."/>
            <person name="Scott A."/>
            <person name="Toegelov H."/>
            <person name="Fuchs J."/>
            <person name="Mata-Sucre Y."/>
            <person name="Dias Y."/>
            <person name="Vanzela A.L.L."/>
            <person name="Huettel B."/>
            <person name="Almeida C.C.S."/>
            <person name="Simkova H."/>
            <person name="Souza G."/>
            <person name="Pedrosa-Harand A."/>
            <person name="Macas J."/>
            <person name="Mayer K.F.X."/>
            <person name="Houben A."/>
            <person name="Marques A."/>
        </authorList>
    </citation>
    <scope>NUCLEOTIDE SEQUENCE</scope>
    <source>
        <strain evidence="3">RhyBre1mFocal</strain>
    </source>
</reference>
<dbReference type="InterPro" id="IPR002213">
    <property type="entry name" value="UDP_glucos_trans"/>
</dbReference>
<dbReference type="AlphaFoldDB" id="A0A9Q0C941"/>
<dbReference type="SUPFAM" id="SSF53756">
    <property type="entry name" value="UDP-Glycosyltransferase/glycogen phosphorylase"/>
    <property type="match status" value="1"/>
</dbReference>
<dbReference type="Proteomes" id="UP001151287">
    <property type="component" value="Unassembled WGS sequence"/>
</dbReference>
<keyword evidence="2" id="KW-0812">Transmembrane</keyword>
<evidence type="ECO:0000256" key="1">
    <source>
        <dbReference type="ARBA" id="ARBA00022679"/>
    </source>
</evidence>
<name>A0A9Q0C941_9POAL</name>
<keyword evidence="1" id="KW-0808">Transferase</keyword>
<evidence type="ECO:0000256" key="2">
    <source>
        <dbReference type="SAM" id="Phobius"/>
    </source>
</evidence>
<dbReference type="CDD" id="cd03784">
    <property type="entry name" value="GT1_Gtf-like"/>
    <property type="match status" value="1"/>
</dbReference>
<keyword evidence="4" id="KW-1185">Reference proteome</keyword>
<dbReference type="OrthoDB" id="5835829at2759"/>
<proteinExistence type="predicted"/>
<sequence>MKKETVVLYCGMGVGHLVPMIELAMLFHRHGFFTTVISADPPNKISSASNLINQQDKENHLISFHNLPAAIQHDPNRHPMELMFEAIRANNRYLYDFLTSLSNTNSIRTLVVDVFCTDALEIARQLSIPAYVHFPSAASVLAIYIHLPVFHITTGISFKDMECTSLDFPGVPPIPVADIPYTLQDRDTEIYQTRIEKFTQLAEADGILVNSFESLEARAVRALKDGVCLPGRKMPPVYCIGPLVKKENGKKIEERHICLTWLDSQPKGSVIFICFGSVVALLIDQINQIAIGLERSSQRFLWVLRSTNDENKMFEPQPDSDLDSVLPDGFLDRTKNRGMVINSWAPQMDVLNHASIGSFLSHCGWNSTLEAIVAGVPIICWPIFAEQGINKVLLTEEIKVGVVMKGCEEEFVQAEEVEEKVRWLMASEGGRVLREHMLAAKEKAREAMADDGPSAKAFTEFLRDLRLKLNGEDERSSDSFLC</sequence>
<feature type="transmembrane region" description="Helical" evidence="2">
    <location>
        <begin position="6"/>
        <end position="27"/>
    </location>
</feature>
<dbReference type="EMBL" id="JAMQYH010000004">
    <property type="protein sequence ID" value="KAJ1689581.1"/>
    <property type="molecule type" value="Genomic_DNA"/>
</dbReference>
<dbReference type="GO" id="GO:0035251">
    <property type="term" value="F:UDP-glucosyltransferase activity"/>
    <property type="evidence" value="ECO:0007669"/>
    <property type="project" value="InterPro"/>
</dbReference>
<comment type="caution">
    <text evidence="3">The sequence shown here is derived from an EMBL/GenBank/DDBJ whole genome shotgun (WGS) entry which is preliminary data.</text>
</comment>
<evidence type="ECO:0000313" key="3">
    <source>
        <dbReference type="EMBL" id="KAJ1689581.1"/>
    </source>
</evidence>
<gene>
    <name evidence="3" type="ORF">LUZ63_013736</name>
</gene>
<evidence type="ECO:0000313" key="4">
    <source>
        <dbReference type="Proteomes" id="UP001151287"/>
    </source>
</evidence>
<accession>A0A9Q0C941</accession>
<dbReference type="PANTHER" id="PTHR48048">
    <property type="entry name" value="GLYCOSYLTRANSFERASE"/>
    <property type="match status" value="1"/>
</dbReference>
<keyword evidence="2" id="KW-1133">Transmembrane helix</keyword>
<organism evidence="3 4">
    <name type="scientific">Rhynchospora breviuscula</name>
    <dbReference type="NCBI Taxonomy" id="2022672"/>
    <lineage>
        <taxon>Eukaryota</taxon>
        <taxon>Viridiplantae</taxon>
        <taxon>Streptophyta</taxon>
        <taxon>Embryophyta</taxon>
        <taxon>Tracheophyta</taxon>
        <taxon>Spermatophyta</taxon>
        <taxon>Magnoliopsida</taxon>
        <taxon>Liliopsida</taxon>
        <taxon>Poales</taxon>
        <taxon>Cyperaceae</taxon>
        <taxon>Cyperoideae</taxon>
        <taxon>Rhynchosporeae</taxon>
        <taxon>Rhynchospora</taxon>
    </lineage>
</organism>
<dbReference type="FunFam" id="3.40.50.2000:FF:000020">
    <property type="entry name" value="Glycosyltransferase"/>
    <property type="match status" value="1"/>
</dbReference>
<protein>
    <recommendedName>
        <fullName evidence="5">Glycosyltransferase</fullName>
    </recommendedName>
</protein>
<dbReference type="Pfam" id="PF00201">
    <property type="entry name" value="UDPGT"/>
    <property type="match status" value="1"/>
</dbReference>
<dbReference type="PANTHER" id="PTHR48048:SF89">
    <property type="entry name" value="GLYCOSYLTRANSFERASE"/>
    <property type="match status" value="1"/>
</dbReference>